<accession>A0A975B3H9</accession>
<organism evidence="1 2">
    <name type="scientific">Desulfonema limicola</name>
    <dbReference type="NCBI Taxonomy" id="45656"/>
    <lineage>
        <taxon>Bacteria</taxon>
        <taxon>Pseudomonadati</taxon>
        <taxon>Thermodesulfobacteriota</taxon>
        <taxon>Desulfobacteria</taxon>
        <taxon>Desulfobacterales</taxon>
        <taxon>Desulfococcaceae</taxon>
        <taxon>Desulfonema</taxon>
    </lineage>
</organism>
<dbReference type="RefSeq" id="WP_207690009.1">
    <property type="nucleotide sequence ID" value="NZ_CP061799.1"/>
</dbReference>
<reference evidence="1" key="1">
    <citation type="journal article" date="2021" name="Microb. Physiol.">
        <title>Proteogenomic Insights into the Physiology of Marine, Sulfate-Reducing, Filamentous Desulfonema limicola and Desulfonema magnum.</title>
        <authorList>
            <person name="Schnaars V."/>
            <person name="Wohlbrand L."/>
            <person name="Scheve S."/>
            <person name="Hinrichs C."/>
            <person name="Reinhardt R."/>
            <person name="Rabus R."/>
        </authorList>
    </citation>
    <scope>NUCLEOTIDE SEQUENCE</scope>
    <source>
        <strain evidence="1">5ac10</strain>
    </source>
</reference>
<name>A0A975B3H9_9BACT</name>
<dbReference type="KEGG" id="dli:dnl_03200"/>
<evidence type="ECO:0000313" key="1">
    <source>
        <dbReference type="EMBL" id="QTA78108.1"/>
    </source>
</evidence>
<evidence type="ECO:0008006" key="3">
    <source>
        <dbReference type="Google" id="ProtNLM"/>
    </source>
</evidence>
<proteinExistence type="predicted"/>
<dbReference type="AlphaFoldDB" id="A0A975B3H9"/>
<keyword evidence="2" id="KW-1185">Reference proteome</keyword>
<dbReference type="EMBL" id="CP061799">
    <property type="protein sequence ID" value="QTA78108.1"/>
    <property type="molecule type" value="Genomic_DNA"/>
</dbReference>
<sequence length="179" mass="20844">MSSKFSLVQIWKSYEVMRDCLKIAQRSISENNLQLLKKTIFLTGLKNEAEKQIKSGQNDANDYVILSLWAAFERIIIEYIQIQGQKILDIPPSDFNKKVHSKIERDIEYRKTEDVLDMFKSYIDSDLIGQAKQIKKYRDWVAHRNVNKGTPANVPPHNAYRILSEIIDKLEQHSDFGSI</sequence>
<gene>
    <name evidence="1" type="ORF">dnl_03200</name>
</gene>
<protein>
    <recommendedName>
        <fullName evidence="3">RiboL-PSP-HEPN domain-containing protein</fullName>
    </recommendedName>
</protein>
<evidence type="ECO:0000313" key="2">
    <source>
        <dbReference type="Proteomes" id="UP000663720"/>
    </source>
</evidence>
<dbReference type="Proteomes" id="UP000663720">
    <property type="component" value="Chromosome"/>
</dbReference>